<keyword evidence="4" id="KW-1185">Reference proteome</keyword>
<dbReference type="SUPFAM" id="SSF64005">
    <property type="entry name" value="Undecaprenyl diphosphate synthase"/>
    <property type="match status" value="1"/>
</dbReference>
<feature type="binding site" evidence="2">
    <location>
        <position position="31"/>
    </location>
    <ligand>
        <name>substrate</name>
    </ligand>
</feature>
<feature type="active site" evidence="2">
    <location>
        <position position="18"/>
    </location>
</feature>
<dbReference type="OrthoDB" id="4191603at2"/>
<accession>A0A4U1J477</accession>
<comment type="caution">
    <text evidence="3">The sequence shown here is derived from an EMBL/GenBank/DDBJ whole genome shotgun (WGS) entry which is preliminary data.</text>
</comment>
<keyword evidence="2" id="KW-0479">Metal-binding</keyword>
<keyword evidence="2" id="KW-0460">Magnesium</keyword>
<dbReference type="EC" id="2.5.1.-" evidence="2"/>
<dbReference type="RefSeq" id="WP_136932457.1">
    <property type="nucleotide sequence ID" value="NZ_SSMQ01000036.1"/>
</dbReference>
<evidence type="ECO:0000256" key="1">
    <source>
        <dbReference type="ARBA" id="ARBA00022679"/>
    </source>
</evidence>
<dbReference type="Gene3D" id="3.40.1180.10">
    <property type="entry name" value="Decaprenyl diphosphate synthase-like"/>
    <property type="match status" value="1"/>
</dbReference>
<proteinExistence type="inferred from homology"/>
<dbReference type="InterPro" id="IPR036424">
    <property type="entry name" value="UPP_synth-like_sf"/>
</dbReference>
<feature type="binding site" evidence="2">
    <location>
        <position position="69"/>
    </location>
    <ligand>
        <name>substrate</name>
    </ligand>
</feature>
<name>A0A4U1J477_9BACT</name>
<dbReference type="InterPro" id="IPR001441">
    <property type="entry name" value="UPP_synth-like"/>
</dbReference>
<dbReference type="HAMAP" id="MF_01139">
    <property type="entry name" value="ISPT"/>
    <property type="match status" value="1"/>
</dbReference>
<organism evidence="3 4">
    <name type="scientific">Polyangium fumosum</name>
    <dbReference type="NCBI Taxonomy" id="889272"/>
    <lineage>
        <taxon>Bacteria</taxon>
        <taxon>Pseudomonadati</taxon>
        <taxon>Myxococcota</taxon>
        <taxon>Polyangia</taxon>
        <taxon>Polyangiales</taxon>
        <taxon>Polyangiaceae</taxon>
        <taxon>Polyangium</taxon>
    </lineage>
</organism>
<evidence type="ECO:0000256" key="2">
    <source>
        <dbReference type="HAMAP-Rule" id="MF_01139"/>
    </source>
</evidence>
<dbReference type="PANTHER" id="PTHR10291">
    <property type="entry name" value="DEHYDRODOLICHYL DIPHOSPHATE SYNTHASE FAMILY MEMBER"/>
    <property type="match status" value="1"/>
</dbReference>
<dbReference type="NCBIfam" id="TIGR00055">
    <property type="entry name" value="uppS"/>
    <property type="match status" value="1"/>
</dbReference>
<feature type="binding site" evidence="2">
    <location>
        <position position="23"/>
    </location>
    <ligand>
        <name>substrate</name>
    </ligand>
</feature>
<dbReference type="GO" id="GO:0008834">
    <property type="term" value="F:ditrans,polycis-undecaprenyl-diphosphate synthase [(2E,6E)-farnesyl-diphosphate specific] activity"/>
    <property type="evidence" value="ECO:0007669"/>
    <property type="project" value="TreeGrafter"/>
</dbReference>
<keyword evidence="1 2" id="KW-0808">Transferase</keyword>
<feature type="binding site" evidence="2">
    <location>
        <position position="67"/>
    </location>
    <ligand>
        <name>substrate</name>
    </ligand>
</feature>
<comment type="caution">
    <text evidence="2">Lacks conserved residue(s) required for the propagation of feature annotation.</text>
</comment>
<feature type="binding site" evidence="2">
    <location>
        <begin position="19"/>
        <end position="22"/>
    </location>
    <ligand>
        <name>substrate</name>
    </ligand>
</feature>
<dbReference type="AlphaFoldDB" id="A0A4U1J477"/>
<comment type="cofactor">
    <cofactor evidence="2">
        <name>Mg(2+)</name>
        <dbReference type="ChEBI" id="CHEBI:18420"/>
    </cofactor>
    <text evidence="2">Binds 2 magnesium ions per subunit.</text>
</comment>
<reference evidence="3 4" key="1">
    <citation type="submission" date="2019-04" db="EMBL/GenBank/DDBJ databases">
        <authorList>
            <person name="Li Y."/>
            <person name="Wang J."/>
        </authorList>
    </citation>
    <scope>NUCLEOTIDE SEQUENCE [LARGE SCALE GENOMIC DNA]</scope>
    <source>
        <strain evidence="3 4">DSM 14668</strain>
    </source>
</reference>
<comment type="similarity">
    <text evidence="2">Belongs to the UPP synthase family.</text>
</comment>
<gene>
    <name evidence="3" type="primary">uppS</name>
    <name evidence="3" type="ORF">E8A74_29575</name>
</gene>
<comment type="function">
    <text evidence="2">Catalyzes the condensation of isopentenyl diphosphate (IPP) with allylic pyrophosphates generating different type of terpenoids.</text>
</comment>
<evidence type="ECO:0000313" key="4">
    <source>
        <dbReference type="Proteomes" id="UP000309215"/>
    </source>
</evidence>
<feature type="binding site" evidence="2">
    <location>
        <begin position="192"/>
        <end position="194"/>
    </location>
    <ligand>
        <name>substrate</name>
    </ligand>
</feature>
<dbReference type="CDD" id="cd00475">
    <property type="entry name" value="Cis_IPPS"/>
    <property type="match status" value="1"/>
</dbReference>
<dbReference type="GO" id="GO:0000287">
    <property type="term" value="F:magnesium ion binding"/>
    <property type="evidence" value="ECO:0007669"/>
    <property type="project" value="UniProtKB-UniRule"/>
</dbReference>
<feature type="active site" description="Proton acceptor" evidence="2">
    <location>
        <position position="66"/>
    </location>
</feature>
<feature type="binding site" evidence="2">
    <location>
        <position position="35"/>
    </location>
    <ligand>
        <name>substrate</name>
    </ligand>
</feature>
<dbReference type="EMBL" id="SSMQ01000036">
    <property type="protein sequence ID" value="TKD02019.1"/>
    <property type="molecule type" value="Genomic_DNA"/>
</dbReference>
<dbReference type="Pfam" id="PF01255">
    <property type="entry name" value="Prenyltransf"/>
    <property type="match status" value="1"/>
</dbReference>
<dbReference type="GO" id="GO:0016094">
    <property type="term" value="P:polyprenol biosynthetic process"/>
    <property type="evidence" value="ECO:0007669"/>
    <property type="project" value="TreeGrafter"/>
</dbReference>
<feature type="binding site" evidence="2">
    <location>
        <position position="186"/>
    </location>
    <ligand>
        <name>substrate</name>
    </ligand>
</feature>
<dbReference type="GO" id="GO:0005829">
    <property type="term" value="C:cytosol"/>
    <property type="evidence" value="ECO:0007669"/>
    <property type="project" value="TreeGrafter"/>
</dbReference>
<evidence type="ECO:0000313" key="3">
    <source>
        <dbReference type="EMBL" id="TKD02019.1"/>
    </source>
</evidence>
<dbReference type="PANTHER" id="PTHR10291:SF0">
    <property type="entry name" value="DEHYDRODOLICHYL DIPHOSPHATE SYNTHASE 2"/>
    <property type="match status" value="1"/>
</dbReference>
<feature type="binding site" evidence="2">
    <location>
        <position position="205"/>
    </location>
    <ligand>
        <name>Mg(2+)</name>
        <dbReference type="ChEBI" id="CHEBI:18420"/>
    </ligand>
</feature>
<feature type="binding site" evidence="2">
    <location>
        <position position="18"/>
    </location>
    <ligand>
        <name>Mg(2+)</name>
        <dbReference type="ChEBI" id="CHEBI:18420"/>
    </ligand>
</feature>
<comment type="subunit">
    <text evidence="2">Homodimer.</text>
</comment>
<sequence length="258" mass="28363">MTYVDASNLPHHVGIIMDGNGRWAELRGEPREAGHKAGSAAVRRVVRVARRLGLTALTLYAFSEQNWARPIGEVDALMGLLREFLVSERNEILDNEIRLVAIGDLERLPPFVREALDPLRVASGDNCKMTLALALSYGGQEEIARAARDLATEASEGKLDPSSIDTRAIASRLPSLGVGEPDLIIRTGGEHRISNFLLFGAAYAELAFTDVLWPDFKEEDLFEALASYQRRERRFGRVLSHATSPRTASPLDGGAMRV</sequence>
<protein>
    <recommendedName>
        <fullName evidence="2">Isoprenyl transferase</fullName>
        <ecNumber evidence="2">2.5.1.-</ecNumber>
    </recommendedName>
</protein>
<dbReference type="Proteomes" id="UP000309215">
    <property type="component" value="Unassembled WGS sequence"/>
</dbReference>